<proteinExistence type="predicted"/>
<dbReference type="EMBL" id="ML120353">
    <property type="protein sequence ID" value="RPB05551.1"/>
    <property type="molecule type" value="Genomic_DNA"/>
</dbReference>
<keyword evidence="2" id="KW-1185">Reference proteome</keyword>
<organism evidence="1 2">
    <name type="scientific">Choiromyces venosus 120613-1</name>
    <dbReference type="NCBI Taxonomy" id="1336337"/>
    <lineage>
        <taxon>Eukaryota</taxon>
        <taxon>Fungi</taxon>
        <taxon>Dikarya</taxon>
        <taxon>Ascomycota</taxon>
        <taxon>Pezizomycotina</taxon>
        <taxon>Pezizomycetes</taxon>
        <taxon>Pezizales</taxon>
        <taxon>Tuberaceae</taxon>
        <taxon>Choiromyces</taxon>
    </lineage>
</organism>
<gene>
    <name evidence="1" type="ORF">L873DRAFT_1797957</name>
</gene>
<dbReference type="AlphaFoldDB" id="A0A3N4KAV1"/>
<accession>A0A3N4KAV1</accession>
<evidence type="ECO:0000313" key="2">
    <source>
        <dbReference type="Proteomes" id="UP000276215"/>
    </source>
</evidence>
<protein>
    <submittedName>
        <fullName evidence="1">Uncharacterized protein</fullName>
    </submittedName>
</protein>
<evidence type="ECO:0000313" key="1">
    <source>
        <dbReference type="EMBL" id="RPB05551.1"/>
    </source>
</evidence>
<name>A0A3N4KAV1_9PEZI</name>
<sequence>MSSTLNPSLVPTADESTAYATYLSPPTFPPPFSFSFLLLALTKADITPGTRK</sequence>
<reference evidence="1 2" key="1">
    <citation type="journal article" date="2018" name="Nat. Ecol. Evol.">
        <title>Pezizomycetes genomes reveal the molecular basis of ectomycorrhizal truffle lifestyle.</title>
        <authorList>
            <person name="Murat C."/>
            <person name="Payen T."/>
            <person name="Noel B."/>
            <person name="Kuo A."/>
            <person name="Morin E."/>
            <person name="Chen J."/>
            <person name="Kohler A."/>
            <person name="Krizsan K."/>
            <person name="Balestrini R."/>
            <person name="Da Silva C."/>
            <person name="Montanini B."/>
            <person name="Hainaut M."/>
            <person name="Levati E."/>
            <person name="Barry K.W."/>
            <person name="Belfiori B."/>
            <person name="Cichocki N."/>
            <person name="Clum A."/>
            <person name="Dockter R.B."/>
            <person name="Fauchery L."/>
            <person name="Guy J."/>
            <person name="Iotti M."/>
            <person name="Le Tacon F."/>
            <person name="Lindquist E.A."/>
            <person name="Lipzen A."/>
            <person name="Malagnac F."/>
            <person name="Mello A."/>
            <person name="Molinier V."/>
            <person name="Miyauchi S."/>
            <person name="Poulain J."/>
            <person name="Riccioni C."/>
            <person name="Rubini A."/>
            <person name="Sitrit Y."/>
            <person name="Splivallo R."/>
            <person name="Traeger S."/>
            <person name="Wang M."/>
            <person name="Zifcakova L."/>
            <person name="Wipf D."/>
            <person name="Zambonelli A."/>
            <person name="Paolocci F."/>
            <person name="Nowrousian M."/>
            <person name="Ottonello S."/>
            <person name="Baldrian P."/>
            <person name="Spatafora J.W."/>
            <person name="Henrissat B."/>
            <person name="Nagy L.G."/>
            <person name="Aury J.M."/>
            <person name="Wincker P."/>
            <person name="Grigoriev I.V."/>
            <person name="Bonfante P."/>
            <person name="Martin F.M."/>
        </authorList>
    </citation>
    <scope>NUCLEOTIDE SEQUENCE [LARGE SCALE GENOMIC DNA]</scope>
    <source>
        <strain evidence="1 2">120613-1</strain>
    </source>
</reference>
<dbReference type="Proteomes" id="UP000276215">
    <property type="component" value="Unassembled WGS sequence"/>
</dbReference>